<dbReference type="Pfam" id="PF00209">
    <property type="entry name" value="SNF"/>
    <property type="match status" value="2"/>
</dbReference>
<organism evidence="7 8">
    <name type="scientific">Thermococcus sibiricus (strain DSM 12597 / MM 739)</name>
    <dbReference type="NCBI Taxonomy" id="604354"/>
    <lineage>
        <taxon>Archaea</taxon>
        <taxon>Methanobacteriati</taxon>
        <taxon>Methanobacteriota</taxon>
        <taxon>Thermococci</taxon>
        <taxon>Thermococcales</taxon>
        <taxon>Thermococcaceae</taxon>
        <taxon>Thermococcus</taxon>
    </lineage>
</organism>
<dbReference type="InterPro" id="IPR000175">
    <property type="entry name" value="Na/ntran_symport"/>
</dbReference>
<protein>
    <submittedName>
        <fullName evidence="7">Sodium:neurotransmitter symporter</fullName>
    </submittedName>
</protein>
<feature type="transmembrane region" description="Helical" evidence="6">
    <location>
        <begin position="377"/>
        <end position="396"/>
    </location>
</feature>
<feature type="transmembrane region" description="Helical" evidence="6">
    <location>
        <begin position="261"/>
        <end position="280"/>
    </location>
</feature>
<dbReference type="GeneID" id="8095620"/>
<feature type="transmembrane region" description="Helical" evidence="6">
    <location>
        <begin position="353"/>
        <end position="371"/>
    </location>
</feature>
<feature type="transmembrane region" description="Helical" evidence="6">
    <location>
        <begin position="309"/>
        <end position="332"/>
    </location>
</feature>
<evidence type="ECO:0000256" key="6">
    <source>
        <dbReference type="SAM" id="Phobius"/>
    </source>
</evidence>
<keyword evidence="5 6" id="KW-0472">Membrane</keyword>
<keyword evidence="4 6" id="KW-1133">Transmembrane helix</keyword>
<feature type="transmembrane region" description="Helical" evidence="6">
    <location>
        <begin position="170"/>
        <end position="190"/>
    </location>
</feature>
<feature type="transmembrane region" description="Helical" evidence="6">
    <location>
        <begin position="12"/>
        <end position="31"/>
    </location>
</feature>
<evidence type="ECO:0000313" key="7">
    <source>
        <dbReference type="EMBL" id="ACS89697.1"/>
    </source>
</evidence>
<dbReference type="PANTHER" id="PTHR42948:SF1">
    <property type="entry name" value="TRANSPORTER"/>
    <property type="match status" value="1"/>
</dbReference>
<dbReference type="PRINTS" id="PR00176">
    <property type="entry name" value="NANEUSMPORT"/>
</dbReference>
<dbReference type="PROSITE" id="PS50267">
    <property type="entry name" value="NA_NEUROTRAN_SYMP_3"/>
    <property type="match status" value="1"/>
</dbReference>
<reference evidence="7 8" key="1">
    <citation type="journal article" date="2009" name="Appl. Environ. Microbiol.">
        <title>Metabolic versatility and indigenous origin of the archaeon Thermococcus sibiricus, isolated from a siberian oil reservoir, as revealed by genome analysis.</title>
        <authorList>
            <person name="Mardanov A.V."/>
            <person name="Ravin N.V."/>
            <person name="Svetlitchnyi V.A."/>
            <person name="Beletsky A.V."/>
            <person name="Miroshnichenko M.L."/>
            <person name="Bonch-Osmolovskaya E.A."/>
            <person name="Skryabin K.G."/>
        </authorList>
    </citation>
    <scope>NUCLEOTIDE SEQUENCE [LARGE SCALE GENOMIC DNA]</scope>
    <source>
        <strain evidence="8">DSM 12597 / MM 739</strain>
    </source>
</reference>
<dbReference type="STRING" id="604354.TSIB_0632"/>
<dbReference type="KEGG" id="tsi:TSIB_0632"/>
<feature type="transmembrane region" description="Helical" evidence="6">
    <location>
        <begin position="87"/>
        <end position="116"/>
    </location>
</feature>
<comment type="subcellular location">
    <subcellularLocation>
        <location evidence="1">Membrane</location>
        <topology evidence="1">Multi-pass membrane protein</topology>
    </subcellularLocation>
</comment>
<evidence type="ECO:0000256" key="1">
    <source>
        <dbReference type="ARBA" id="ARBA00004141"/>
    </source>
</evidence>
<feature type="transmembrane region" description="Helical" evidence="6">
    <location>
        <begin position="417"/>
        <end position="438"/>
    </location>
</feature>
<keyword evidence="8" id="KW-1185">Reference proteome</keyword>
<dbReference type="EMBL" id="CP001463">
    <property type="protein sequence ID" value="ACS89697.1"/>
    <property type="molecule type" value="Genomic_DNA"/>
</dbReference>
<dbReference type="Proteomes" id="UP000009079">
    <property type="component" value="Chromosome"/>
</dbReference>
<dbReference type="OrthoDB" id="99721at2157"/>
<feature type="transmembrane region" description="Helical" evidence="6">
    <location>
        <begin position="37"/>
        <end position="62"/>
    </location>
</feature>
<proteinExistence type="predicted"/>
<dbReference type="SUPFAM" id="SSF161070">
    <property type="entry name" value="SNF-like"/>
    <property type="match status" value="1"/>
</dbReference>
<dbReference type="NCBIfam" id="NF037979">
    <property type="entry name" value="Na_transp"/>
    <property type="match status" value="1"/>
</dbReference>
<feature type="transmembrane region" description="Helical" evidence="6">
    <location>
        <begin position="219"/>
        <end position="240"/>
    </location>
</feature>
<evidence type="ECO:0000256" key="2">
    <source>
        <dbReference type="ARBA" id="ARBA00022448"/>
    </source>
</evidence>
<name>C6A252_THESM</name>
<accession>C6A252</accession>
<feature type="transmembrane region" description="Helical" evidence="6">
    <location>
        <begin position="484"/>
        <end position="504"/>
    </location>
</feature>
<dbReference type="PANTHER" id="PTHR42948">
    <property type="entry name" value="TRANSPORTER"/>
    <property type="match status" value="1"/>
</dbReference>
<sequence length="521" mass="57951">MERTETGEHWGTRLGFIFAIIGAMVGSGNIWRFPRMMAMYGGGAFLIPYSIALFTVAIPLLISEGIIGRETGNSTILGFAKYAGKKYAWLGAWVAWVNIGIMFYYAVVNGWALAYFVKGLTGLYASYAPGKGLETWNAFIGGWQPLFFTLLVWVFTWYVMAVGVKRIEKVATFMVPSLILFLVVVIIRAVTMPGADVGLTYMFKFDTTKLSNAEAWLQAYSQVLWSTGAGWGIYLTYSSYLKKKDDINLNSHITGFGDTSAALLGGLAVITTVAVTAPLIGLDPFKVYAEGNVGLTFIWLTELFPKVPAGFAIGTLFYLALFFAAFTSQIAITDVFVKNVVDFGVPRKKAATYVAIIGLIAGIPAAIKIGWLDNQDWVWGVALLVSAVVISFVMLKTGLEKNREVANRGSDIKIGKWWDIMIGYVAPLSIIVVMLWWIKQSIDWYPETWWKPTETFSTGTVIFQWIKQSIDWYPETWWKPTETFSTGTVIFQWIIAAIAIWIIVNKMLMPKIEAKLAEEGA</sequence>
<dbReference type="AlphaFoldDB" id="C6A252"/>
<evidence type="ECO:0000256" key="5">
    <source>
        <dbReference type="ARBA" id="ARBA00023136"/>
    </source>
</evidence>
<gene>
    <name evidence="7" type="ordered locus">TSIB_0632</name>
</gene>
<dbReference type="RefSeq" id="WP_015848917.1">
    <property type="nucleotide sequence ID" value="NC_012883.1"/>
</dbReference>
<keyword evidence="2" id="KW-0813">Transport</keyword>
<dbReference type="HOGENOM" id="CLU_006855_3_3_2"/>
<evidence type="ECO:0000256" key="3">
    <source>
        <dbReference type="ARBA" id="ARBA00022692"/>
    </source>
</evidence>
<feature type="transmembrane region" description="Helical" evidence="6">
    <location>
        <begin position="136"/>
        <end position="158"/>
    </location>
</feature>
<evidence type="ECO:0000256" key="4">
    <source>
        <dbReference type="ARBA" id="ARBA00022989"/>
    </source>
</evidence>
<dbReference type="eggNOG" id="arCOG04466">
    <property type="taxonomic scope" value="Archaea"/>
</dbReference>
<keyword evidence="3 6" id="KW-0812">Transmembrane</keyword>
<dbReference type="GO" id="GO:0016020">
    <property type="term" value="C:membrane"/>
    <property type="evidence" value="ECO:0007669"/>
    <property type="project" value="UniProtKB-SubCell"/>
</dbReference>
<evidence type="ECO:0000313" key="8">
    <source>
        <dbReference type="Proteomes" id="UP000009079"/>
    </source>
</evidence>
<dbReference type="InterPro" id="IPR037272">
    <property type="entry name" value="SNS_sf"/>
</dbReference>